<dbReference type="RefSeq" id="WP_204914967.1">
    <property type="nucleotide sequence ID" value="NZ_JAFEUP010000001.1"/>
</dbReference>
<dbReference type="InterPro" id="IPR050109">
    <property type="entry name" value="HTH-type_TetR-like_transc_reg"/>
</dbReference>
<reference evidence="4 5" key="1">
    <citation type="submission" date="2021-02" db="EMBL/GenBank/DDBJ databases">
        <authorList>
            <person name="Lee D.-H."/>
        </authorList>
    </citation>
    <scope>NUCLEOTIDE SEQUENCE [LARGE SCALE GENOMIC DNA]</scope>
    <source>
        <strain evidence="4 5">UL073</strain>
    </source>
</reference>
<protein>
    <submittedName>
        <fullName evidence="4">TetR family transcriptional regulator</fullName>
    </submittedName>
</protein>
<keyword evidence="1 2" id="KW-0238">DNA-binding</keyword>
<dbReference type="InterPro" id="IPR001647">
    <property type="entry name" value="HTH_TetR"/>
</dbReference>
<gene>
    <name evidence="4" type="ORF">JQX08_04220</name>
</gene>
<proteinExistence type="predicted"/>
<dbReference type="InterPro" id="IPR009057">
    <property type="entry name" value="Homeodomain-like_sf"/>
</dbReference>
<evidence type="ECO:0000259" key="3">
    <source>
        <dbReference type="PROSITE" id="PS50977"/>
    </source>
</evidence>
<feature type="domain" description="HTH tetR-type" evidence="3">
    <location>
        <begin position="33"/>
        <end position="93"/>
    </location>
</feature>
<dbReference type="SUPFAM" id="SSF46689">
    <property type="entry name" value="Homeodomain-like"/>
    <property type="match status" value="1"/>
</dbReference>
<evidence type="ECO:0000256" key="1">
    <source>
        <dbReference type="ARBA" id="ARBA00023125"/>
    </source>
</evidence>
<dbReference type="Proteomes" id="UP000717995">
    <property type="component" value="Unassembled WGS sequence"/>
</dbReference>
<evidence type="ECO:0000256" key="2">
    <source>
        <dbReference type="PROSITE-ProRule" id="PRU00335"/>
    </source>
</evidence>
<dbReference type="PROSITE" id="PS50977">
    <property type="entry name" value="HTH_TETR_2"/>
    <property type="match status" value="1"/>
</dbReference>
<keyword evidence="5" id="KW-1185">Reference proteome</keyword>
<dbReference type="EMBL" id="JAFEUP010000001">
    <property type="protein sequence ID" value="MBM7059902.1"/>
    <property type="molecule type" value="Genomic_DNA"/>
</dbReference>
<sequence length="236" mass="26485">MPSPVPERATTVASAVAESVQYQGRKASRQGSEQRRQAILDAAMRIIVREGVRAVRHRAVAAEAEVPLSATTYYFKDINDLITDTFAQFVERSAEAMGHFWSSTEGLLLDKVGLLDGGADARRTLADEIAALAVEYVRHQLLTRREHLLAEQAFQQEALLNPRLHGLVRSHRQILQHGVTHFFEVLGSRQPEQDAKVLTGIIERMEYQGLIDGVDHLDDEDMLAILKRYMYLVLGL</sequence>
<evidence type="ECO:0000313" key="4">
    <source>
        <dbReference type="EMBL" id="MBM7059902.1"/>
    </source>
</evidence>
<evidence type="ECO:0000313" key="5">
    <source>
        <dbReference type="Proteomes" id="UP000717995"/>
    </source>
</evidence>
<comment type="caution">
    <text evidence="4">The sequence shown here is derived from an EMBL/GenBank/DDBJ whole genome shotgun (WGS) entry which is preliminary data.</text>
</comment>
<dbReference type="PANTHER" id="PTHR30055">
    <property type="entry name" value="HTH-TYPE TRANSCRIPTIONAL REGULATOR RUTR"/>
    <property type="match status" value="1"/>
</dbReference>
<dbReference type="Pfam" id="PF00440">
    <property type="entry name" value="TetR_N"/>
    <property type="match status" value="1"/>
</dbReference>
<organism evidence="4 5">
    <name type="scientific">Zestomonas insulae</name>
    <dbReference type="NCBI Taxonomy" id="2809017"/>
    <lineage>
        <taxon>Bacteria</taxon>
        <taxon>Pseudomonadati</taxon>
        <taxon>Pseudomonadota</taxon>
        <taxon>Gammaproteobacteria</taxon>
        <taxon>Pseudomonadales</taxon>
        <taxon>Pseudomonadaceae</taxon>
        <taxon>Zestomonas</taxon>
    </lineage>
</organism>
<accession>A0ABS2IDA5</accession>
<dbReference type="Gene3D" id="1.10.357.10">
    <property type="entry name" value="Tetracycline Repressor, domain 2"/>
    <property type="match status" value="1"/>
</dbReference>
<name>A0ABS2IDA5_9GAMM</name>
<dbReference type="PANTHER" id="PTHR30055:SF231">
    <property type="entry name" value="TRANSCRIPTIONAL REGULATORY PROTEIN (PROBABLY DEOR-FAMILY)-RELATED"/>
    <property type="match status" value="1"/>
</dbReference>
<feature type="DNA-binding region" description="H-T-H motif" evidence="2">
    <location>
        <begin position="56"/>
        <end position="75"/>
    </location>
</feature>